<keyword evidence="5 6" id="KW-0804">Transcription</keyword>
<reference evidence="9" key="1">
    <citation type="submission" date="2015-01" db="EMBL/GenBank/DDBJ databases">
        <authorList>
            <person name="Xiang T."/>
            <person name="Song Y."/>
            <person name="Huang L."/>
            <person name="Wang B."/>
            <person name="Wu P."/>
        </authorList>
    </citation>
    <scope>NUCLEOTIDE SEQUENCE [LARGE SCALE GENOMIC DNA]</scope>
    <source>
        <strain evidence="9">CcD38</strain>
    </source>
</reference>
<evidence type="ECO:0000256" key="3">
    <source>
        <dbReference type="ARBA" id="ARBA00023082"/>
    </source>
</evidence>
<feature type="domain" description="RNA polymerase sigma-70 region 2" evidence="7">
    <location>
        <begin position="23"/>
        <end position="89"/>
    </location>
</feature>
<dbReference type="InterPro" id="IPR039425">
    <property type="entry name" value="RNA_pol_sigma-70-like"/>
</dbReference>
<sequence>MTTEFSDILKGCKRGDPKAQTALYRQYVKAMYNTAFRILQQSDKAEDVVQESFIKAFEMLDSYRAESTFGSWLKRIVVNESLMLLRKEKVSISLDTIPYEAIDDNPQEIWDFQQEEVQILLKCLGNLPEKQRVILNLSLIEGYDNEEICEILNITDQNCRTMLSRAKKLLRETIIQMKHDRK</sequence>
<evidence type="ECO:0000256" key="6">
    <source>
        <dbReference type="RuleBase" id="RU000716"/>
    </source>
</evidence>
<dbReference type="GO" id="GO:0006352">
    <property type="term" value="P:DNA-templated transcription initiation"/>
    <property type="evidence" value="ECO:0007669"/>
    <property type="project" value="InterPro"/>
</dbReference>
<evidence type="ECO:0000256" key="4">
    <source>
        <dbReference type="ARBA" id="ARBA00023125"/>
    </source>
</evidence>
<dbReference type="InterPro" id="IPR013249">
    <property type="entry name" value="RNA_pol_sigma70_r4_t2"/>
</dbReference>
<accession>A0A0B7I464</accession>
<evidence type="ECO:0000256" key="1">
    <source>
        <dbReference type="ARBA" id="ARBA00010641"/>
    </source>
</evidence>
<dbReference type="RefSeq" id="WP_042344319.1">
    <property type="nucleotide sequence ID" value="NZ_CDOI01000147.1"/>
</dbReference>
<dbReference type="Pfam" id="PF08281">
    <property type="entry name" value="Sigma70_r4_2"/>
    <property type="match status" value="1"/>
</dbReference>
<dbReference type="PANTHER" id="PTHR43133">
    <property type="entry name" value="RNA POLYMERASE ECF-TYPE SIGMA FACTO"/>
    <property type="match status" value="1"/>
</dbReference>
<dbReference type="NCBIfam" id="TIGR02937">
    <property type="entry name" value="sigma70-ECF"/>
    <property type="match status" value="1"/>
</dbReference>
<feature type="domain" description="RNA polymerase sigma factor 70 region 4 type 2" evidence="8">
    <location>
        <begin position="118"/>
        <end position="170"/>
    </location>
</feature>
<dbReference type="InterPro" id="IPR000838">
    <property type="entry name" value="RNA_pol_sigma70_ECF_CS"/>
</dbReference>
<keyword evidence="2 6" id="KW-0805">Transcription regulation</keyword>
<dbReference type="Gene3D" id="1.10.1740.10">
    <property type="match status" value="1"/>
</dbReference>
<evidence type="ECO:0000313" key="10">
    <source>
        <dbReference type="Proteomes" id="UP000045051"/>
    </source>
</evidence>
<evidence type="ECO:0000256" key="5">
    <source>
        <dbReference type="ARBA" id="ARBA00023163"/>
    </source>
</evidence>
<keyword evidence="10" id="KW-1185">Reference proteome</keyword>
<dbReference type="InterPro" id="IPR007627">
    <property type="entry name" value="RNA_pol_sigma70_r2"/>
</dbReference>
<dbReference type="InterPro" id="IPR013325">
    <property type="entry name" value="RNA_pol_sigma_r2"/>
</dbReference>
<evidence type="ECO:0000256" key="2">
    <source>
        <dbReference type="ARBA" id="ARBA00023015"/>
    </source>
</evidence>
<dbReference type="InterPro" id="IPR036388">
    <property type="entry name" value="WH-like_DNA-bd_sf"/>
</dbReference>
<dbReference type="GO" id="GO:0003677">
    <property type="term" value="F:DNA binding"/>
    <property type="evidence" value="ECO:0007669"/>
    <property type="project" value="UniProtKB-KW"/>
</dbReference>
<dbReference type="SUPFAM" id="SSF88946">
    <property type="entry name" value="Sigma2 domain of RNA polymerase sigma factors"/>
    <property type="match status" value="1"/>
</dbReference>
<evidence type="ECO:0000259" key="7">
    <source>
        <dbReference type="Pfam" id="PF04542"/>
    </source>
</evidence>
<proteinExistence type="inferred from homology"/>
<dbReference type="Proteomes" id="UP000045051">
    <property type="component" value="Unassembled WGS sequence"/>
</dbReference>
<protein>
    <recommendedName>
        <fullName evidence="6">RNA polymerase sigma factor</fullName>
    </recommendedName>
</protein>
<dbReference type="InterPro" id="IPR014284">
    <property type="entry name" value="RNA_pol_sigma-70_dom"/>
</dbReference>
<dbReference type="Gene3D" id="1.10.10.10">
    <property type="entry name" value="Winged helix-like DNA-binding domain superfamily/Winged helix DNA-binding domain"/>
    <property type="match status" value="1"/>
</dbReference>
<dbReference type="GO" id="GO:0016987">
    <property type="term" value="F:sigma factor activity"/>
    <property type="evidence" value="ECO:0007669"/>
    <property type="project" value="UniProtKB-KW"/>
</dbReference>
<keyword evidence="3 6" id="KW-0731">Sigma factor</keyword>
<evidence type="ECO:0000259" key="8">
    <source>
        <dbReference type="Pfam" id="PF08281"/>
    </source>
</evidence>
<gene>
    <name evidence="9" type="ORF">CCAND38_360004</name>
</gene>
<dbReference type="CDD" id="cd06171">
    <property type="entry name" value="Sigma70_r4"/>
    <property type="match status" value="1"/>
</dbReference>
<dbReference type="EMBL" id="CDOI01000147">
    <property type="protein sequence ID" value="CEN46460.1"/>
    <property type="molecule type" value="Genomic_DNA"/>
</dbReference>
<organism evidence="9 10">
    <name type="scientific">Capnocytophaga canis</name>
    <dbReference type="NCBI Taxonomy" id="1848903"/>
    <lineage>
        <taxon>Bacteria</taxon>
        <taxon>Pseudomonadati</taxon>
        <taxon>Bacteroidota</taxon>
        <taxon>Flavobacteriia</taxon>
        <taxon>Flavobacteriales</taxon>
        <taxon>Flavobacteriaceae</taxon>
        <taxon>Capnocytophaga</taxon>
    </lineage>
</organism>
<dbReference type="Pfam" id="PF04542">
    <property type="entry name" value="Sigma70_r2"/>
    <property type="match status" value="1"/>
</dbReference>
<evidence type="ECO:0000313" key="9">
    <source>
        <dbReference type="EMBL" id="CEN46460.1"/>
    </source>
</evidence>
<dbReference type="SUPFAM" id="SSF88659">
    <property type="entry name" value="Sigma3 and sigma4 domains of RNA polymerase sigma factors"/>
    <property type="match status" value="1"/>
</dbReference>
<dbReference type="AlphaFoldDB" id="A0A0B7I464"/>
<dbReference type="PROSITE" id="PS01063">
    <property type="entry name" value="SIGMA70_ECF"/>
    <property type="match status" value="1"/>
</dbReference>
<dbReference type="PANTHER" id="PTHR43133:SF51">
    <property type="entry name" value="RNA POLYMERASE SIGMA FACTOR"/>
    <property type="match status" value="1"/>
</dbReference>
<keyword evidence="4 6" id="KW-0238">DNA-binding</keyword>
<dbReference type="InterPro" id="IPR013324">
    <property type="entry name" value="RNA_pol_sigma_r3/r4-like"/>
</dbReference>
<name>A0A0B7I464_9FLAO</name>
<comment type="similarity">
    <text evidence="1 6">Belongs to the sigma-70 factor family. ECF subfamily.</text>
</comment>